<dbReference type="InterPro" id="IPR001304">
    <property type="entry name" value="C-type_lectin-like"/>
</dbReference>
<proteinExistence type="predicted"/>
<dbReference type="GO" id="GO:0016020">
    <property type="term" value="C:membrane"/>
    <property type="evidence" value="ECO:0007669"/>
    <property type="project" value="UniProtKB-SubCell"/>
</dbReference>
<evidence type="ECO:0000259" key="6">
    <source>
        <dbReference type="PROSITE" id="PS51465"/>
    </source>
</evidence>
<dbReference type="Proteomes" id="UP001497623">
    <property type="component" value="Unassembled WGS sequence"/>
</dbReference>
<evidence type="ECO:0000313" key="7">
    <source>
        <dbReference type="EMBL" id="CAL4142916.1"/>
    </source>
</evidence>
<dbReference type="InterPro" id="IPR016187">
    <property type="entry name" value="CTDL_fold"/>
</dbReference>
<dbReference type="InterPro" id="IPR013162">
    <property type="entry name" value="CD80_C2-set"/>
</dbReference>
<dbReference type="SUPFAM" id="SSF48726">
    <property type="entry name" value="Immunoglobulin"/>
    <property type="match status" value="2"/>
</dbReference>
<evidence type="ECO:0000256" key="1">
    <source>
        <dbReference type="ARBA" id="ARBA00004167"/>
    </source>
</evidence>
<name>A0AAV2RX86_MEGNR</name>
<dbReference type="PROSITE" id="PS50041">
    <property type="entry name" value="C_TYPE_LECTIN_2"/>
    <property type="match status" value="1"/>
</dbReference>
<keyword evidence="8" id="KW-1185">Reference proteome</keyword>
<dbReference type="SUPFAM" id="SSF56436">
    <property type="entry name" value="C-type lectin-like"/>
    <property type="match status" value="1"/>
</dbReference>
<dbReference type="SMART" id="SM00409">
    <property type="entry name" value="IG"/>
    <property type="match status" value="1"/>
</dbReference>
<dbReference type="PANTHER" id="PTHR45889:SF8">
    <property type="entry name" value="IG-LIKE DOMAIN-CONTAINING PROTEIN"/>
    <property type="match status" value="1"/>
</dbReference>
<dbReference type="InterPro" id="IPR016186">
    <property type="entry name" value="C-type_lectin-like/link_sf"/>
</dbReference>
<evidence type="ECO:0000256" key="2">
    <source>
        <dbReference type="ARBA" id="ARBA00023136"/>
    </source>
</evidence>
<dbReference type="SUPFAM" id="SSF100895">
    <property type="entry name" value="Kazal-type serine protease inhibitors"/>
    <property type="match status" value="1"/>
</dbReference>
<dbReference type="InterPro" id="IPR036179">
    <property type="entry name" value="Ig-like_dom_sf"/>
</dbReference>
<feature type="domain" description="C-type lectin" evidence="4">
    <location>
        <begin position="273"/>
        <end position="399"/>
    </location>
</feature>
<dbReference type="Pfam" id="PF08205">
    <property type="entry name" value="C2-set_2"/>
    <property type="match status" value="1"/>
</dbReference>
<dbReference type="InterPro" id="IPR007110">
    <property type="entry name" value="Ig-like_dom"/>
</dbReference>
<dbReference type="CDD" id="cd00104">
    <property type="entry name" value="KAZAL_FS"/>
    <property type="match status" value="1"/>
</dbReference>
<feature type="domain" description="Ig-like" evidence="5">
    <location>
        <begin position="49"/>
        <end position="142"/>
    </location>
</feature>
<dbReference type="Gene3D" id="3.30.60.30">
    <property type="match status" value="1"/>
</dbReference>
<evidence type="ECO:0000256" key="3">
    <source>
        <dbReference type="ARBA" id="ARBA00023157"/>
    </source>
</evidence>
<dbReference type="PROSITE" id="PS51465">
    <property type="entry name" value="KAZAL_2"/>
    <property type="match status" value="1"/>
</dbReference>
<comment type="subcellular location">
    <subcellularLocation>
        <location evidence="1">Membrane</location>
        <topology evidence="1">Single-pass membrane protein</topology>
    </subcellularLocation>
</comment>
<dbReference type="InterPro" id="IPR003599">
    <property type="entry name" value="Ig_sub"/>
</dbReference>
<feature type="non-terminal residue" evidence="7">
    <location>
        <position position="559"/>
    </location>
</feature>
<feature type="domain" description="Ig-like" evidence="5">
    <location>
        <begin position="401"/>
        <end position="498"/>
    </location>
</feature>
<dbReference type="Gene3D" id="2.60.40.10">
    <property type="entry name" value="Immunoglobulins"/>
    <property type="match status" value="2"/>
</dbReference>
<keyword evidence="3" id="KW-1015">Disulfide bond</keyword>
<dbReference type="Gene3D" id="3.10.100.10">
    <property type="entry name" value="Mannose-Binding Protein A, subunit A"/>
    <property type="match status" value="1"/>
</dbReference>
<dbReference type="AlphaFoldDB" id="A0AAV2RX86"/>
<gene>
    <name evidence="7" type="ORF">MNOR_LOCUS29216</name>
</gene>
<dbReference type="InterPro" id="IPR002350">
    <property type="entry name" value="Kazal_dom"/>
</dbReference>
<dbReference type="EMBL" id="CAXKWB010033448">
    <property type="protein sequence ID" value="CAL4142916.1"/>
    <property type="molecule type" value="Genomic_DNA"/>
</dbReference>
<sequence>DTYMTLSTLHQVFNHEHKGQTLECVVSHSTFAEPDITTSPITVLSPVKPTPTKVSSKHITAYPGDLQEIECSVMSAGPAVTISWTFNGTDITSDAEAKTTRNNLDGTSMTSSTLHRVFHQVDNGHKIECVISHPAFDEPDVTCIPISVYFSPVQKQMHTFYPIELNSDYEVTISFSAHPQPTALMWSSGPNFQEMANHIQIPFNNGKFSTYLIILGNDNYQVLLRVAEITNEDLETHFNLHVANEIGAADYSVMLSEAQDPIECKRGFFMVDGSTQCFKLYDEEIRNWKEAQTKCHEENLLLAEPTDEVAANLRKYIFVKNGDGGVWLNAQGNGEKLVWQKYGTEISFMNRLWWPTLPGKWYNTTYCLLLLSYRSNYNSHPNKPYITYPCYISHRTLCEDPENLQFNPKDVFVSPNEKVQLYCGIGRNYSYCIWEKDTNIITIEDVNKGLYRGISRPEKKPNNQCGIVLDQASIEDQGIWTCKVYRNGKVFMDSKKVTLTVNGISAPPCYSECGIEHNWVCGSDGNSYQNPCQLYAYACEHPKENITIKNNTRCENIKG</sequence>
<feature type="domain" description="Kazal-like" evidence="6">
    <location>
        <begin position="503"/>
        <end position="556"/>
    </location>
</feature>
<dbReference type="InterPro" id="IPR013783">
    <property type="entry name" value="Ig-like_fold"/>
</dbReference>
<dbReference type="SMART" id="SM00280">
    <property type="entry name" value="KAZAL"/>
    <property type="match status" value="1"/>
</dbReference>
<dbReference type="CDD" id="cd00037">
    <property type="entry name" value="CLECT"/>
    <property type="match status" value="1"/>
</dbReference>
<feature type="non-terminal residue" evidence="7">
    <location>
        <position position="1"/>
    </location>
</feature>
<reference evidence="7 8" key="1">
    <citation type="submission" date="2024-05" db="EMBL/GenBank/DDBJ databases">
        <authorList>
            <person name="Wallberg A."/>
        </authorList>
    </citation>
    <scope>NUCLEOTIDE SEQUENCE [LARGE SCALE GENOMIC DNA]</scope>
</reference>
<dbReference type="PROSITE" id="PS50835">
    <property type="entry name" value="IG_LIKE"/>
    <property type="match status" value="2"/>
</dbReference>
<dbReference type="InterPro" id="IPR036058">
    <property type="entry name" value="Kazal_dom_sf"/>
</dbReference>
<keyword evidence="2" id="KW-0472">Membrane</keyword>
<comment type="caution">
    <text evidence="7">The sequence shown here is derived from an EMBL/GenBank/DDBJ whole genome shotgun (WGS) entry which is preliminary data.</text>
</comment>
<dbReference type="PANTHER" id="PTHR45889">
    <property type="entry name" value="IG-LIKE DOMAIN-CONTAINING PROTEIN"/>
    <property type="match status" value="1"/>
</dbReference>
<evidence type="ECO:0000259" key="4">
    <source>
        <dbReference type="PROSITE" id="PS50041"/>
    </source>
</evidence>
<organism evidence="7 8">
    <name type="scientific">Meganyctiphanes norvegica</name>
    <name type="common">Northern krill</name>
    <name type="synonym">Thysanopoda norvegica</name>
    <dbReference type="NCBI Taxonomy" id="48144"/>
    <lineage>
        <taxon>Eukaryota</taxon>
        <taxon>Metazoa</taxon>
        <taxon>Ecdysozoa</taxon>
        <taxon>Arthropoda</taxon>
        <taxon>Crustacea</taxon>
        <taxon>Multicrustacea</taxon>
        <taxon>Malacostraca</taxon>
        <taxon>Eumalacostraca</taxon>
        <taxon>Eucarida</taxon>
        <taxon>Euphausiacea</taxon>
        <taxon>Euphausiidae</taxon>
        <taxon>Meganyctiphanes</taxon>
    </lineage>
</organism>
<evidence type="ECO:0000313" key="8">
    <source>
        <dbReference type="Proteomes" id="UP001497623"/>
    </source>
</evidence>
<dbReference type="Pfam" id="PF07648">
    <property type="entry name" value="Kazal_2"/>
    <property type="match status" value="1"/>
</dbReference>
<evidence type="ECO:0000259" key="5">
    <source>
        <dbReference type="PROSITE" id="PS50835"/>
    </source>
</evidence>
<protein>
    <submittedName>
        <fullName evidence="7">Uncharacterized protein</fullName>
    </submittedName>
</protein>
<accession>A0AAV2RX86</accession>